<dbReference type="CDD" id="cd02224">
    <property type="entry name" value="cupin_SPO2919-like"/>
    <property type="match status" value="1"/>
</dbReference>
<dbReference type="InterPro" id="IPR011051">
    <property type="entry name" value="RmlC_Cupin_sf"/>
</dbReference>
<dbReference type="GO" id="GO:0046872">
    <property type="term" value="F:metal ion binding"/>
    <property type="evidence" value="ECO:0007669"/>
    <property type="project" value="UniProtKB-KW"/>
</dbReference>
<protein>
    <submittedName>
        <fullName evidence="3">Cupin domain-containing protein</fullName>
    </submittedName>
</protein>
<evidence type="ECO:0000256" key="1">
    <source>
        <dbReference type="ARBA" id="ARBA00022723"/>
    </source>
</evidence>
<dbReference type="RefSeq" id="WP_149328417.1">
    <property type="nucleotide sequence ID" value="NZ_VTPY01000004.1"/>
</dbReference>
<dbReference type="InterPro" id="IPR051610">
    <property type="entry name" value="GPI/OXD"/>
</dbReference>
<accession>A0A7V7FYZ8</accession>
<organism evidence="3 4">
    <name type="scientific">Billgrantia pellis</name>
    <dbReference type="NCBI Taxonomy" id="2606936"/>
    <lineage>
        <taxon>Bacteria</taxon>
        <taxon>Pseudomonadati</taxon>
        <taxon>Pseudomonadota</taxon>
        <taxon>Gammaproteobacteria</taxon>
        <taxon>Oceanospirillales</taxon>
        <taxon>Halomonadaceae</taxon>
        <taxon>Billgrantia</taxon>
    </lineage>
</organism>
<evidence type="ECO:0000313" key="3">
    <source>
        <dbReference type="EMBL" id="KAA0011856.1"/>
    </source>
</evidence>
<dbReference type="InterPro" id="IPR013096">
    <property type="entry name" value="Cupin_2"/>
</dbReference>
<dbReference type="PANTHER" id="PTHR35848">
    <property type="entry name" value="OXALATE-BINDING PROTEIN"/>
    <property type="match status" value="1"/>
</dbReference>
<evidence type="ECO:0000313" key="4">
    <source>
        <dbReference type="Proteomes" id="UP000486760"/>
    </source>
</evidence>
<keyword evidence="4" id="KW-1185">Reference proteome</keyword>
<gene>
    <name evidence="3" type="ORF">F0A17_11140</name>
</gene>
<dbReference type="EMBL" id="VTPY01000004">
    <property type="protein sequence ID" value="KAA0011856.1"/>
    <property type="molecule type" value="Genomic_DNA"/>
</dbReference>
<sequence>MFLSAQDIEALEGVRKVHFLNTKAVRINKSLGDAVGMTQLGVHRISVPPGHLSTEYHCHRYEEEAIYVLSGCGVATLGDWKQPIGPGDFIGCPTNGVPHEMYNDGDEPLVCLVMGQRLVQDVTDYPRQGKRLYRNSGEWDLVDGDAIVHVQR</sequence>
<feature type="domain" description="Cupin type-2" evidence="2">
    <location>
        <begin position="45"/>
        <end position="114"/>
    </location>
</feature>
<proteinExistence type="predicted"/>
<dbReference type="Gene3D" id="2.60.120.10">
    <property type="entry name" value="Jelly Rolls"/>
    <property type="match status" value="1"/>
</dbReference>
<dbReference type="AlphaFoldDB" id="A0A7V7FYZ8"/>
<name>A0A7V7FYZ8_9GAMM</name>
<dbReference type="SUPFAM" id="SSF51182">
    <property type="entry name" value="RmlC-like cupins"/>
    <property type="match status" value="1"/>
</dbReference>
<dbReference type="Pfam" id="PF07883">
    <property type="entry name" value="Cupin_2"/>
    <property type="match status" value="1"/>
</dbReference>
<comment type="caution">
    <text evidence="3">The sequence shown here is derived from an EMBL/GenBank/DDBJ whole genome shotgun (WGS) entry which is preliminary data.</text>
</comment>
<evidence type="ECO:0000259" key="2">
    <source>
        <dbReference type="Pfam" id="PF07883"/>
    </source>
</evidence>
<dbReference type="InterPro" id="IPR014710">
    <property type="entry name" value="RmlC-like_jellyroll"/>
</dbReference>
<keyword evidence="1" id="KW-0479">Metal-binding</keyword>
<dbReference type="Proteomes" id="UP000486760">
    <property type="component" value="Unassembled WGS sequence"/>
</dbReference>
<reference evidence="3 4" key="1">
    <citation type="submission" date="2019-08" db="EMBL/GenBank/DDBJ databases">
        <title>Bioinformatics analysis of the strain L3 and L5.</title>
        <authorList>
            <person name="Li X."/>
        </authorList>
    </citation>
    <scope>NUCLEOTIDE SEQUENCE [LARGE SCALE GENOMIC DNA]</scope>
    <source>
        <strain evidence="3 4">L5</strain>
    </source>
</reference>